<feature type="transmembrane region" description="Helical" evidence="5">
    <location>
        <begin position="64"/>
        <end position="83"/>
    </location>
</feature>
<feature type="transmembrane region" description="Helical" evidence="5">
    <location>
        <begin position="233"/>
        <end position="254"/>
    </location>
</feature>
<evidence type="ECO:0000256" key="5">
    <source>
        <dbReference type="RuleBase" id="RU361157"/>
    </source>
</evidence>
<dbReference type="RefSeq" id="WP_270043083.1">
    <property type="nucleotide sequence ID" value="NZ_JAPDOD010000028.1"/>
</dbReference>
<evidence type="ECO:0000256" key="3">
    <source>
        <dbReference type="ARBA" id="ARBA00022989"/>
    </source>
</evidence>
<dbReference type="InterPro" id="IPR000412">
    <property type="entry name" value="ABC_2_transport"/>
</dbReference>
<comment type="similarity">
    <text evidence="5">Belongs to the ABC-2 integral membrane protein family.</text>
</comment>
<keyword evidence="2 5" id="KW-0812">Transmembrane</keyword>
<dbReference type="InterPro" id="IPR051784">
    <property type="entry name" value="Nod_factor_ABC_transporter"/>
</dbReference>
<comment type="caution">
    <text evidence="7">The sequence shown here is derived from an EMBL/GenBank/DDBJ whole genome shotgun (WGS) entry which is preliminary data.</text>
</comment>
<dbReference type="AlphaFoldDB" id="A0A9X3MW87"/>
<keyword evidence="8" id="KW-1185">Reference proteome</keyword>
<dbReference type="Proteomes" id="UP001149140">
    <property type="component" value="Unassembled WGS sequence"/>
</dbReference>
<accession>A0A9X3MW87</accession>
<dbReference type="InterPro" id="IPR013525">
    <property type="entry name" value="ABC2_TM"/>
</dbReference>
<protein>
    <recommendedName>
        <fullName evidence="5">Transport permease protein</fullName>
    </recommendedName>
</protein>
<sequence length="258" mass="27461">MNLAYRQTVQVSLRYLLALLRQPAFVVITLIQPLIWLLLFGALFKAVTQIPGFTGKSYIDYLTPGVVVMLAVSSAGWTGMAFIEDINSGVMDRLLVTPAWRGAFNLGSVAQSMLSVVIQTLLIVLLAWALGAHYENGIGGVLVLLLVAALLAAIFASFSNGLGVLTGQRETLIGAVSSLLLPLTFLSSALMQTSLAPAWIGTVAKFNPVDWAATAARNATTESFDWGVVAGRVGLLAALTVLAAWFATRAFGVYQRSL</sequence>
<dbReference type="GO" id="GO:0140359">
    <property type="term" value="F:ABC-type transporter activity"/>
    <property type="evidence" value="ECO:0007669"/>
    <property type="project" value="InterPro"/>
</dbReference>
<dbReference type="InterPro" id="IPR047817">
    <property type="entry name" value="ABC2_TM_bact-type"/>
</dbReference>
<comment type="subcellular location">
    <subcellularLocation>
        <location evidence="5">Cell membrane</location>
        <topology evidence="5">Multi-pass membrane protein</topology>
    </subcellularLocation>
    <subcellularLocation>
        <location evidence="1">Membrane</location>
        <topology evidence="1">Multi-pass membrane protein</topology>
    </subcellularLocation>
</comment>
<feature type="transmembrane region" description="Helical" evidence="5">
    <location>
        <begin position="171"/>
        <end position="191"/>
    </location>
</feature>
<feature type="transmembrane region" description="Helical" evidence="5">
    <location>
        <begin position="137"/>
        <end position="159"/>
    </location>
</feature>
<evidence type="ECO:0000256" key="1">
    <source>
        <dbReference type="ARBA" id="ARBA00004141"/>
    </source>
</evidence>
<keyword evidence="3 5" id="KW-1133">Transmembrane helix</keyword>
<feature type="transmembrane region" description="Helical" evidence="5">
    <location>
        <begin position="104"/>
        <end position="131"/>
    </location>
</feature>
<evidence type="ECO:0000256" key="2">
    <source>
        <dbReference type="ARBA" id="ARBA00022692"/>
    </source>
</evidence>
<keyword evidence="5" id="KW-0813">Transport</keyword>
<dbReference type="Pfam" id="PF01061">
    <property type="entry name" value="ABC2_membrane"/>
    <property type="match status" value="1"/>
</dbReference>
<feature type="domain" description="ABC transmembrane type-2" evidence="6">
    <location>
        <begin position="24"/>
        <end position="254"/>
    </location>
</feature>
<dbReference type="PANTHER" id="PTHR43229">
    <property type="entry name" value="NODULATION PROTEIN J"/>
    <property type="match status" value="1"/>
</dbReference>
<keyword evidence="5" id="KW-1003">Cell membrane</keyword>
<proteinExistence type="inferred from homology"/>
<dbReference type="EMBL" id="JAPDOD010000028">
    <property type="protein sequence ID" value="MDA0163834.1"/>
    <property type="molecule type" value="Genomic_DNA"/>
</dbReference>
<gene>
    <name evidence="7" type="ORF">OM076_26425</name>
</gene>
<dbReference type="GO" id="GO:0043190">
    <property type="term" value="C:ATP-binding cassette (ABC) transporter complex"/>
    <property type="evidence" value="ECO:0007669"/>
    <property type="project" value="InterPro"/>
</dbReference>
<keyword evidence="4 5" id="KW-0472">Membrane</keyword>
<organism evidence="7 8">
    <name type="scientific">Solirubrobacter ginsenosidimutans</name>
    <dbReference type="NCBI Taxonomy" id="490573"/>
    <lineage>
        <taxon>Bacteria</taxon>
        <taxon>Bacillati</taxon>
        <taxon>Actinomycetota</taxon>
        <taxon>Thermoleophilia</taxon>
        <taxon>Solirubrobacterales</taxon>
        <taxon>Solirubrobacteraceae</taxon>
        <taxon>Solirubrobacter</taxon>
    </lineage>
</organism>
<reference evidence="7" key="1">
    <citation type="submission" date="2022-10" db="EMBL/GenBank/DDBJ databases">
        <title>The WGS of Solirubrobacter ginsenosidimutans DSM 21036.</title>
        <authorList>
            <person name="Jiang Z."/>
        </authorList>
    </citation>
    <scope>NUCLEOTIDE SEQUENCE</scope>
    <source>
        <strain evidence="7">DSM 21036</strain>
    </source>
</reference>
<dbReference type="PIRSF" id="PIRSF006648">
    <property type="entry name" value="DrrB"/>
    <property type="match status" value="1"/>
</dbReference>
<evidence type="ECO:0000313" key="8">
    <source>
        <dbReference type="Proteomes" id="UP001149140"/>
    </source>
</evidence>
<name>A0A9X3MW87_9ACTN</name>
<evidence type="ECO:0000259" key="6">
    <source>
        <dbReference type="PROSITE" id="PS51012"/>
    </source>
</evidence>
<evidence type="ECO:0000313" key="7">
    <source>
        <dbReference type="EMBL" id="MDA0163834.1"/>
    </source>
</evidence>
<dbReference type="PROSITE" id="PS51012">
    <property type="entry name" value="ABC_TM2"/>
    <property type="match status" value="1"/>
</dbReference>
<feature type="transmembrane region" description="Helical" evidence="5">
    <location>
        <begin position="24"/>
        <end position="44"/>
    </location>
</feature>
<evidence type="ECO:0000256" key="4">
    <source>
        <dbReference type="ARBA" id="ARBA00023136"/>
    </source>
</evidence>
<dbReference type="PANTHER" id="PTHR43229:SF2">
    <property type="entry name" value="NODULATION PROTEIN J"/>
    <property type="match status" value="1"/>
</dbReference>